<dbReference type="RefSeq" id="WP_257743548.1">
    <property type="nucleotide sequence ID" value="NZ_CP096115.1"/>
</dbReference>
<evidence type="ECO:0000256" key="8">
    <source>
        <dbReference type="ARBA" id="ARBA00022801"/>
    </source>
</evidence>
<comment type="cofactor">
    <cofactor evidence="15 17">
        <name>Zn(2+)</name>
        <dbReference type="ChEBI" id="CHEBI:29105"/>
    </cofactor>
    <text evidence="15 17">Binds 1 zinc ion per subunit.</text>
</comment>
<proteinExistence type="inferred from homology"/>
<evidence type="ECO:0000256" key="11">
    <source>
        <dbReference type="ARBA" id="ARBA00023049"/>
    </source>
</evidence>
<keyword evidence="11 15" id="KW-0482">Metalloprotease</keyword>
<feature type="transmembrane region" description="Helical" evidence="15">
    <location>
        <begin position="56"/>
        <end position="82"/>
    </location>
</feature>
<keyword evidence="7" id="KW-0677">Repeat</keyword>
<accession>A0A9E7PNA5</accession>
<keyword evidence="14" id="KW-0028">Amino-acid biosynthesis</keyword>
<protein>
    <recommendedName>
        <fullName evidence="15">Zinc metalloprotease</fullName>
    </recommendedName>
</protein>
<feature type="binding site" evidence="17">
    <location>
        <position position="82"/>
    </location>
    <ligand>
        <name>Zn(2+)</name>
        <dbReference type="ChEBI" id="CHEBI:29105"/>
        <note>catalytic</note>
    </ligand>
</feature>
<keyword evidence="6 15" id="KW-0479">Metal-binding</keyword>
<evidence type="ECO:0000256" key="7">
    <source>
        <dbReference type="ARBA" id="ARBA00022737"/>
    </source>
</evidence>
<dbReference type="CDD" id="cd04801">
    <property type="entry name" value="CBS_pair_peptidase_M50"/>
    <property type="match status" value="1"/>
</dbReference>
<organism evidence="20 21">
    <name type="scientific">Methanoplanus endosymbiosus</name>
    <dbReference type="NCBI Taxonomy" id="33865"/>
    <lineage>
        <taxon>Archaea</taxon>
        <taxon>Methanobacteriati</taxon>
        <taxon>Methanobacteriota</taxon>
        <taxon>Stenosarchaea group</taxon>
        <taxon>Methanomicrobia</taxon>
        <taxon>Methanomicrobiales</taxon>
        <taxon>Methanomicrobiaceae</taxon>
        <taxon>Methanoplanus</taxon>
    </lineage>
</organism>
<dbReference type="GO" id="GO:0046872">
    <property type="term" value="F:metal ion binding"/>
    <property type="evidence" value="ECO:0007669"/>
    <property type="project" value="UniProtKB-UniRule"/>
</dbReference>
<dbReference type="CDD" id="cd06164">
    <property type="entry name" value="S2P-M50_SpoIVFB_CBS"/>
    <property type="match status" value="1"/>
</dbReference>
<keyword evidence="10 15" id="KW-1133">Transmembrane helix</keyword>
<dbReference type="Pfam" id="PF00571">
    <property type="entry name" value="CBS"/>
    <property type="match status" value="2"/>
</dbReference>
<reference evidence="20" key="1">
    <citation type="submission" date="2022-04" db="EMBL/GenBank/DDBJ databases">
        <title>Complete genome of Methanoplanus endosymbiosus DSM 3599.</title>
        <authorList>
            <person name="Chen S.-C."/>
            <person name="You Y.-T."/>
            <person name="Zhou Y.-Z."/>
            <person name="Lai M.-C."/>
        </authorList>
    </citation>
    <scope>NUCLEOTIDE SEQUENCE</scope>
    <source>
        <strain evidence="20">DSM 3599</strain>
    </source>
</reference>
<keyword evidence="12 18" id="KW-0129">CBS domain</keyword>
<dbReference type="AlphaFoldDB" id="A0A9E7PNA5"/>
<feature type="binding site" evidence="17">
    <location>
        <position position="186"/>
    </location>
    <ligand>
        <name>Zn(2+)</name>
        <dbReference type="ChEBI" id="CHEBI:29105"/>
        <note>catalytic</note>
    </ligand>
</feature>
<dbReference type="Pfam" id="PF02163">
    <property type="entry name" value="Peptidase_M50"/>
    <property type="match status" value="2"/>
</dbReference>
<comment type="subcellular location">
    <subcellularLocation>
        <location evidence="1 15">Cell membrane</location>
        <topology evidence="1 15">Multi-pass membrane protein</topology>
    </subcellularLocation>
</comment>
<dbReference type="GO" id="GO:0008237">
    <property type="term" value="F:metallopeptidase activity"/>
    <property type="evidence" value="ECO:0007669"/>
    <property type="project" value="UniProtKB-UniRule"/>
</dbReference>
<evidence type="ECO:0000256" key="6">
    <source>
        <dbReference type="ARBA" id="ARBA00022723"/>
    </source>
</evidence>
<dbReference type="GO" id="GO:0009086">
    <property type="term" value="P:methionine biosynthetic process"/>
    <property type="evidence" value="ECO:0007669"/>
    <property type="project" value="UniProtKB-KW"/>
</dbReference>
<dbReference type="Gene3D" id="3.10.580.10">
    <property type="entry name" value="CBS-domain"/>
    <property type="match status" value="2"/>
</dbReference>
<keyword evidence="5 15" id="KW-0812">Transmembrane</keyword>
<dbReference type="InterPro" id="IPR046342">
    <property type="entry name" value="CBS_dom_sf"/>
</dbReference>
<comment type="similarity">
    <text evidence="2 15">Belongs to the peptidase M50B family.</text>
</comment>
<keyword evidence="21" id="KW-1185">Reference proteome</keyword>
<evidence type="ECO:0000256" key="13">
    <source>
        <dbReference type="ARBA" id="ARBA00023136"/>
    </source>
</evidence>
<evidence type="ECO:0000256" key="18">
    <source>
        <dbReference type="PROSITE-ProRule" id="PRU00703"/>
    </source>
</evidence>
<dbReference type="InterPro" id="IPR008915">
    <property type="entry name" value="Peptidase_M50"/>
</dbReference>
<sequence>MQDSIQIGRLFGIPIRLHFTFLLVIPLFTYIIGYQIEYSASFLEEIYSLPYEMDLSLITAGTMPYALGAVVTVSLFAGVLIHELAHSVVALSKGLEVTGITLLILGGISSIDEGKSPDPAIELPMALAGPFASLIIGIVTSVAAYISYVTISQPAFASLVFYILGYLGFLNILLFLFNLIPAFPMDGGRVLRALLAKRMPVHRATKIAADVGRGFAIVFGIVGLLIFSPVLIIIAVFVYLGAGQEASMMKYNELLRDVCVKDAMSSPVTVVRPHMPISELVDLMYQTRHLGFPVMDGEDLVGMVTLADAGSHASIDSDALVVRDVMSSDLMVVSPSQPLADVLKIMSMQNIGRIPVVKNGRVAGIVTRTDILKFIEIKEYSGDKKS</sequence>
<name>A0A9E7PNA5_9EURY</name>
<dbReference type="PROSITE" id="PS51371">
    <property type="entry name" value="CBS"/>
    <property type="match status" value="2"/>
</dbReference>
<evidence type="ECO:0000259" key="19">
    <source>
        <dbReference type="PROSITE" id="PS51371"/>
    </source>
</evidence>
<dbReference type="PIRSF" id="PIRSF006404">
    <property type="entry name" value="UCP006404_Pept_M50_CBS"/>
    <property type="match status" value="1"/>
</dbReference>
<evidence type="ECO:0000256" key="3">
    <source>
        <dbReference type="ARBA" id="ARBA00022475"/>
    </source>
</evidence>
<dbReference type="GO" id="GO:0005886">
    <property type="term" value="C:plasma membrane"/>
    <property type="evidence" value="ECO:0007669"/>
    <property type="project" value="UniProtKB-SubCell"/>
</dbReference>
<feature type="domain" description="CBS" evidence="19">
    <location>
        <begin position="264"/>
        <end position="320"/>
    </location>
</feature>
<evidence type="ECO:0000256" key="1">
    <source>
        <dbReference type="ARBA" id="ARBA00004651"/>
    </source>
</evidence>
<evidence type="ECO:0000256" key="14">
    <source>
        <dbReference type="ARBA" id="ARBA00023167"/>
    </source>
</evidence>
<evidence type="ECO:0000256" key="4">
    <source>
        <dbReference type="ARBA" id="ARBA00022670"/>
    </source>
</evidence>
<dbReference type="GeneID" id="74306950"/>
<dbReference type="EMBL" id="CP096115">
    <property type="protein sequence ID" value="UUX93409.1"/>
    <property type="molecule type" value="Genomic_DNA"/>
</dbReference>
<evidence type="ECO:0000256" key="5">
    <source>
        <dbReference type="ARBA" id="ARBA00022692"/>
    </source>
</evidence>
<dbReference type="GO" id="GO:0006508">
    <property type="term" value="P:proteolysis"/>
    <property type="evidence" value="ECO:0007669"/>
    <property type="project" value="UniProtKB-KW"/>
</dbReference>
<feature type="transmembrane region" description="Helical" evidence="15">
    <location>
        <begin position="123"/>
        <end position="147"/>
    </location>
</feature>
<evidence type="ECO:0000256" key="15">
    <source>
        <dbReference type="PIRNR" id="PIRNR006404"/>
    </source>
</evidence>
<evidence type="ECO:0000256" key="10">
    <source>
        <dbReference type="ARBA" id="ARBA00022989"/>
    </source>
</evidence>
<evidence type="ECO:0000313" key="21">
    <source>
        <dbReference type="Proteomes" id="UP001060368"/>
    </source>
</evidence>
<evidence type="ECO:0000256" key="17">
    <source>
        <dbReference type="PIRSR" id="PIRSR006404-2"/>
    </source>
</evidence>
<feature type="transmembrane region" description="Helical" evidence="15">
    <location>
        <begin position="17"/>
        <end position="36"/>
    </location>
</feature>
<feature type="domain" description="CBS" evidence="19">
    <location>
        <begin position="326"/>
        <end position="384"/>
    </location>
</feature>
<evidence type="ECO:0000256" key="12">
    <source>
        <dbReference type="ARBA" id="ARBA00023122"/>
    </source>
</evidence>
<dbReference type="SUPFAM" id="SSF54631">
    <property type="entry name" value="CBS-domain pair"/>
    <property type="match status" value="1"/>
</dbReference>
<keyword evidence="8 15" id="KW-0378">Hydrolase</keyword>
<dbReference type="InterPro" id="IPR000644">
    <property type="entry name" value="CBS_dom"/>
</dbReference>
<dbReference type="PANTHER" id="PTHR39188:SF3">
    <property type="entry name" value="STAGE IV SPORULATION PROTEIN FB"/>
    <property type="match status" value="1"/>
</dbReference>
<gene>
    <name evidence="20" type="ORF">L6E24_04600</name>
</gene>
<feature type="transmembrane region" description="Helical" evidence="15">
    <location>
        <begin position="159"/>
        <end position="180"/>
    </location>
</feature>
<keyword evidence="14" id="KW-0486">Methionine biosynthesis</keyword>
<feature type="transmembrane region" description="Helical" evidence="15">
    <location>
        <begin position="215"/>
        <end position="240"/>
    </location>
</feature>
<keyword evidence="4 15" id="KW-0645">Protease</keyword>
<dbReference type="SMART" id="SM00116">
    <property type="entry name" value="CBS"/>
    <property type="match status" value="2"/>
</dbReference>
<evidence type="ECO:0000256" key="9">
    <source>
        <dbReference type="ARBA" id="ARBA00022833"/>
    </source>
</evidence>
<feature type="transmembrane region" description="Helical" evidence="15">
    <location>
        <begin position="94"/>
        <end position="111"/>
    </location>
</feature>
<dbReference type="KEGG" id="mend:L6E24_04600"/>
<feature type="binding site" evidence="17">
    <location>
        <position position="86"/>
    </location>
    <ligand>
        <name>Zn(2+)</name>
        <dbReference type="ChEBI" id="CHEBI:29105"/>
        <note>catalytic</note>
    </ligand>
</feature>
<evidence type="ECO:0000256" key="16">
    <source>
        <dbReference type="PIRSR" id="PIRSR006404-1"/>
    </source>
</evidence>
<evidence type="ECO:0000256" key="2">
    <source>
        <dbReference type="ARBA" id="ARBA00007931"/>
    </source>
</evidence>
<feature type="active site" evidence="16">
    <location>
        <position position="83"/>
    </location>
</feature>
<dbReference type="Proteomes" id="UP001060368">
    <property type="component" value="Chromosome"/>
</dbReference>
<keyword evidence="3 15" id="KW-1003">Cell membrane</keyword>
<dbReference type="PANTHER" id="PTHR39188">
    <property type="entry name" value="MEMBRANE-ASSOCIATED ZINC METALLOPROTEASE M50B"/>
    <property type="match status" value="1"/>
</dbReference>
<keyword evidence="13 15" id="KW-0472">Membrane</keyword>
<evidence type="ECO:0000313" key="20">
    <source>
        <dbReference type="EMBL" id="UUX93409.1"/>
    </source>
</evidence>
<dbReference type="InterPro" id="IPR016483">
    <property type="entry name" value="UCP006404_Pept_M50_CBS"/>
</dbReference>
<keyword evidence="9 15" id="KW-0862">Zinc</keyword>